<dbReference type="InterPro" id="IPR050808">
    <property type="entry name" value="Phage_Integrase"/>
</dbReference>
<dbReference type="InterPro" id="IPR044068">
    <property type="entry name" value="CB"/>
</dbReference>
<dbReference type="GO" id="GO:0003677">
    <property type="term" value="F:DNA binding"/>
    <property type="evidence" value="ECO:0007669"/>
    <property type="project" value="UniProtKB-KW"/>
</dbReference>
<keyword evidence="2" id="KW-0229">DNA integration</keyword>
<keyword evidence="9" id="KW-1185">Reference proteome</keyword>
<gene>
    <name evidence="8" type="ORF">JWH11_08535</name>
</gene>
<feature type="domain" description="Core-binding (CB)" evidence="7">
    <location>
        <begin position="118"/>
        <end position="199"/>
    </location>
</feature>
<dbReference type="Gene3D" id="1.10.443.10">
    <property type="entry name" value="Intergrase catalytic core"/>
    <property type="match status" value="1"/>
</dbReference>
<evidence type="ECO:0000256" key="5">
    <source>
        <dbReference type="PROSITE-ProRule" id="PRU01248"/>
    </source>
</evidence>
<dbReference type="Pfam" id="PF00589">
    <property type="entry name" value="Phage_integrase"/>
    <property type="match status" value="1"/>
</dbReference>
<dbReference type="Pfam" id="PF13356">
    <property type="entry name" value="Arm-DNA-bind_3"/>
    <property type="match status" value="1"/>
</dbReference>
<feature type="domain" description="Tyr recombinase" evidence="6">
    <location>
        <begin position="223"/>
        <end position="410"/>
    </location>
</feature>
<dbReference type="SUPFAM" id="SSF56349">
    <property type="entry name" value="DNA breaking-rejoining enzymes"/>
    <property type="match status" value="1"/>
</dbReference>
<dbReference type="CDD" id="cd00801">
    <property type="entry name" value="INT_P4_C"/>
    <property type="match status" value="1"/>
</dbReference>
<dbReference type="EMBL" id="JAFFQI010000189">
    <property type="protein sequence ID" value="MCD0266488.1"/>
    <property type="molecule type" value="Genomic_DNA"/>
</dbReference>
<name>A0ABS8NTU5_9XANT</name>
<comment type="caution">
    <text evidence="8">The sequence shown here is derived from an EMBL/GenBank/DDBJ whole genome shotgun (WGS) entry which is preliminary data.</text>
</comment>
<dbReference type="Gene3D" id="3.30.160.390">
    <property type="entry name" value="Integrase, DNA-binding domain"/>
    <property type="match status" value="1"/>
</dbReference>
<evidence type="ECO:0000256" key="2">
    <source>
        <dbReference type="ARBA" id="ARBA00022908"/>
    </source>
</evidence>
<dbReference type="Pfam" id="PF22022">
    <property type="entry name" value="Phage_int_M"/>
    <property type="match status" value="1"/>
</dbReference>
<evidence type="ECO:0000256" key="4">
    <source>
        <dbReference type="ARBA" id="ARBA00023172"/>
    </source>
</evidence>
<dbReference type="Gene3D" id="1.10.150.130">
    <property type="match status" value="1"/>
</dbReference>
<reference evidence="8" key="1">
    <citation type="submission" date="2021-02" db="EMBL/GenBank/DDBJ databases">
        <title>Copper resistance gene diversity in local Xanthomonas species at agrochemical polluted sites in Trinidad, Trinidad and Tobago.</title>
        <authorList>
            <person name="Ramnarine S.D.B.J."/>
            <person name="Ramsubhag A."/>
            <person name="Jayaraman J."/>
        </authorList>
    </citation>
    <scope>NUCLEOTIDE SEQUENCE</scope>
    <source>
        <strain evidence="8">CaNP6A</strain>
    </source>
</reference>
<evidence type="ECO:0000313" key="8">
    <source>
        <dbReference type="EMBL" id="MCD0266488.1"/>
    </source>
</evidence>
<dbReference type="InterPro" id="IPR053876">
    <property type="entry name" value="Phage_int_M"/>
</dbReference>
<evidence type="ECO:0000313" key="9">
    <source>
        <dbReference type="Proteomes" id="UP001430396"/>
    </source>
</evidence>
<sequence length="423" mass="47935">MAEFAPYTTIECPMAKRTAPLAELVFRKSRYNPDGKGNRLFDGGGLYLELRPSGAKLWRLKYRFAGKEQLMSIGSYPDVTSAQARVRRSEVKALLDKGVDPAALRRQEKLTRGIEMATTFQSVAVEWIERFSPNWAHSHTRMVKMRLENDVYPWLGRVPIADLKPQDLLPILVRVEKRGAQATAHRIRQCMSLVFRYAIATGRAERDPAGDLRGALRPAIARRYATTTDPSKIGVLLRAIDSYEGSLIVRAALQLLPLLFVRPGELRGARWEEINLEASEWRIPAARLKLRYVEKLDTHNAGHVVPLSTQAMTVIDRLLPMTRGSEFVLPSIRSLKRPLGECSVNIALRRLGFGKDEIVGHGFRHMASTLLNEQAWSADAIERQLAHRRKGVRGTYNLAEYLPERRKMMQAWADYLDTLRASL</sequence>
<dbReference type="PANTHER" id="PTHR30629:SF2">
    <property type="entry name" value="PROPHAGE INTEGRASE INTS-RELATED"/>
    <property type="match status" value="1"/>
</dbReference>
<dbReference type="InterPro" id="IPR011010">
    <property type="entry name" value="DNA_brk_join_enz"/>
</dbReference>
<evidence type="ECO:0000259" key="6">
    <source>
        <dbReference type="PROSITE" id="PS51898"/>
    </source>
</evidence>
<keyword evidence="3 5" id="KW-0238">DNA-binding</keyword>
<dbReference type="PANTHER" id="PTHR30629">
    <property type="entry name" value="PROPHAGE INTEGRASE"/>
    <property type="match status" value="1"/>
</dbReference>
<dbReference type="InterPro" id="IPR025166">
    <property type="entry name" value="Integrase_DNA_bind_dom"/>
</dbReference>
<dbReference type="InterPro" id="IPR010998">
    <property type="entry name" value="Integrase_recombinase_N"/>
</dbReference>
<protein>
    <submittedName>
        <fullName evidence="8">Integrase arm-type DNA-binding domain-containing protein</fullName>
    </submittedName>
</protein>
<evidence type="ECO:0000259" key="7">
    <source>
        <dbReference type="PROSITE" id="PS51900"/>
    </source>
</evidence>
<dbReference type="PROSITE" id="PS51898">
    <property type="entry name" value="TYR_RECOMBINASE"/>
    <property type="match status" value="1"/>
</dbReference>
<proteinExistence type="inferred from homology"/>
<dbReference type="PROSITE" id="PS51900">
    <property type="entry name" value="CB"/>
    <property type="match status" value="1"/>
</dbReference>
<dbReference type="Proteomes" id="UP001430396">
    <property type="component" value="Unassembled WGS sequence"/>
</dbReference>
<dbReference type="InterPro" id="IPR002104">
    <property type="entry name" value="Integrase_catalytic"/>
</dbReference>
<dbReference type="InterPro" id="IPR013762">
    <property type="entry name" value="Integrase-like_cat_sf"/>
</dbReference>
<comment type="similarity">
    <text evidence="1">Belongs to the 'phage' integrase family.</text>
</comment>
<evidence type="ECO:0000256" key="3">
    <source>
        <dbReference type="ARBA" id="ARBA00023125"/>
    </source>
</evidence>
<organism evidence="8 9">
    <name type="scientific">Xanthomonas melonis</name>
    <dbReference type="NCBI Taxonomy" id="56456"/>
    <lineage>
        <taxon>Bacteria</taxon>
        <taxon>Pseudomonadati</taxon>
        <taxon>Pseudomonadota</taxon>
        <taxon>Gammaproteobacteria</taxon>
        <taxon>Lysobacterales</taxon>
        <taxon>Lysobacteraceae</taxon>
        <taxon>Xanthomonas</taxon>
    </lineage>
</organism>
<evidence type="ECO:0000256" key="1">
    <source>
        <dbReference type="ARBA" id="ARBA00008857"/>
    </source>
</evidence>
<accession>A0ABS8NTU5</accession>
<keyword evidence="4" id="KW-0233">DNA recombination</keyword>
<dbReference type="InterPro" id="IPR038488">
    <property type="entry name" value="Integrase_DNA-bd_sf"/>
</dbReference>